<dbReference type="Proteomes" id="UP000596742">
    <property type="component" value="Unassembled WGS sequence"/>
</dbReference>
<keyword evidence="3" id="KW-1185">Reference proteome</keyword>
<protein>
    <submittedName>
        <fullName evidence="2">Uncharacterized protein</fullName>
    </submittedName>
</protein>
<dbReference type="AlphaFoldDB" id="A0A8B6EA44"/>
<dbReference type="OrthoDB" id="6121229at2759"/>
<dbReference type="EMBL" id="UYJE01004803">
    <property type="protein sequence ID" value="VDI31498.1"/>
    <property type="molecule type" value="Genomic_DNA"/>
</dbReference>
<evidence type="ECO:0000256" key="1">
    <source>
        <dbReference type="SAM" id="Coils"/>
    </source>
</evidence>
<sequence>MDNNSNSKQSKLILESTLNFGRHRDTFRILVPIDKQLKERIKELEDKQKIQQSVLEQMEKLAISTERQLKDKIQEIKYFERTNERLQTDCNGFKLSLESEQENKRRLESRMQTWKHLEEDYMELSSTIEQIKKETNDSEKRLQENPGFHTQELILMNRLKELLGRMQTNGNYEFNSTNQKTIKSYNITAKNVSIVNP</sequence>
<name>A0A8B6EA44_MYTGA</name>
<organism evidence="2 3">
    <name type="scientific">Mytilus galloprovincialis</name>
    <name type="common">Mediterranean mussel</name>
    <dbReference type="NCBI Taxonomy" id="29158"/>
    <lineage>
        <taxon>Eukaryota</taxon>
        <taxon>Metazoa</taxon>
        <taxon>Spiralia</taxon>
        <taxon>Lophotrochozoa</taxon>
        <taxon>Mollusca</taxon>
        <taxon>Bivalvia</taxon>
        <taxon>Autobranchia</taxon>
        <taxon>Pteriomorphia</taxon>
        <taxon>Mytilida</taxon>
        <taxon>Mytiloidea</taxon>
        <taxon>Mytilidae</taxon>
        <taxon>Mytilinae</taxon>
        <taxon>Mytilus</taxon>
    </lineage>
</organism>
<gene>
    <name evidence="2" type="ORF">MGAL_10B031893</name>
</gene>
<evidence type="ECO:0000313" key="2">
    <source>
        <dbReference type="EMBL" id="VDI31498.1"/>
    </source>
</evidence>
<comment type="caution">
    <text evidence="2">The sequence shown here is derived from an EMBL/GenBank/DDBJ whole genome shotgun (WGS) entry which is preliminary data.</text>
</comment>
<reference evidence="2" key="1">
    <citation type="submission" date="2018-11" db="EMBL/GenBank/DDBJ databases">
        <authorList>
            <person name="Alioto T."/>
            <person name="Alioto T."/>
        </authorList>
    </citation>
    <scope>NUCLEOTIDE SEQUENCE</scope>
</reference>
<keyword evidence="1" id="KW-0175">Coiled coil</keyword>
<feature type="coiled-coil region" evidence="1">
    <location>
        <begin position="41"/>
        <end position="141"/>
    </location>
</feature>
<proteinExistence type="predicted"/>
<evidence type="ECO:0000313" key="3">
    <source>
        <dbReference type="Proteomes" id="UP000596742"/>
    </source>
</evidence>
<accession>A0A8B6EA44</accession>